<dbReference type="SUPFAM" id="SSF51679">
    <property type="entry name" value="Bacterial luciferase-like"/>
    <property type="match status" value="1"/>
</dbReference>
<dbReference type="Gene3D" id="3.20.20.30">
    <property type="entry name" value="Luciferase-like domain"/>
    <property type="match status" value="2"/>
</dbReference>
<dbReference type="RefSeq" id="WP_301572234.1">
    <property type="nucleotide sequence ID" value="NZ_JAPWIE010000004.1"/>
</dbReference>
<comment type="caution">
    <text evidence="4">The sequence shown here is derived from an EMBL/GenBank/DDBJ whole genome shotgun (WGS) entry which is preliminary data.</text>
</comment>
<evidence type="ECO:0000313" key="4">
    <source>
        <dbReference type="EMBL" id="MCZ4551412.1"/>
    </source>
</evidence>
<keyword evidence="2" id="KW-0503">Monooxygenase</keyword>
<evidence type="ECO:0000256" key="1">
    <source>
        <dbReference type="ARBA" id="ARBA00023002"/>
    </source>
</evidence>
<dbReference type="Pfam" id="PF00296">
    <property type="entry name" value="Bac_luciferase"/>
    <property type="match status" value="1"/>
</dbReference>
<dbReference type="InterPro" id="IPR011251">
    <property type="entry name" value="Luciferase-like_dom"/>
</dbReference>
<organism evidence="4 5">
    <name type="scientific">Gordonia rubripertincta</name>
    <name type="common">Rhodococcus corallinus</name>
    <dbReference type="NCBI Taxonomy" id="36822"/>
    <lineage>
        <taxon>Bacteria</taxon>
        <taxon>Bacillati</taxon>
        <taxon>Actinomycetota</taxon>
        <taxon>Actinomycetes</taxon>
        <taxon>Mycobacteriales</taxon>
        <taxon>Gordoniaceae</taxon>
        <taxon>Gordonia</taxon>
    </lineage>
</organism>
<dbReference type="InterPro" id="IPR050766">
    <property type="entry name" value="Bact_Lucif_Oxidored"/>
</dbReference>
<accession>A0ABT4MWM7</accession>
<proteinExistence type="predicted"/>
<evidence type="ECO:0000313" key="5">
    <source>
        <dbReference type="Proteomes" id="UP001067235"/>
    </source>
</evidence>
<feature type="domain" description="Luciferase-like" evidence="3">
    <location>
        <begin position="30"/>
        <end position="288"/>
    </location>
</feature>
<gene>
    <name evidence="4" type="ORF">O4213_15580</name>
</gene>
<evidence type="ECO:0000259" key="3">
    <source>
        <dbReference type="Pfam" id="PF00296"/>
    </source>
</evidence>
<sequence>MNSHNSIEVGLGLWTMRSTAYAPAPWQSLYRQMVDDASLAERRGFNTFWLAEHHFWYDGWCPQPLVAASAILSATTTLRVGTAMHLLPMHDPTEVSRELAAMRRLHGARIDFGVGLGYRDEEYDGVGIARRSRGQRMSNHLDALLTGEATDDVPIFVGGIADAAIRRAGSRGLSLLLPNTLSAREVRRRIDMAAEEADARGLPPGRTGMLIDTWIVGKHESQTVVTDRLARHYREYAGAWYSVSGSPMFSRPDLLDRQSARTRDAAVIGSSKHVLERLMELRDVGVDTFVLQVRSDTAAVDYRRVIDELADDVLDDLRAAA</sequence>
<reference evidence="4" key="1">
    <citation type="submission" date="2022-12" db="EMBL/GenBank/DDBJ databases">
        <authorList>
            <person name="Krivoruchko A.V."/>
            <person name="Elkin A."/>
        </authorList>
    </citation>
    <scope>NUCLEOTIDE SEQUENCE</scope>
    <source>
        <strain evidence="4">IEGM 1388</strain>
    </source>
</reference>
<dbReference type="Proteomes" id="UP001067235">
    <property type="component" value="Unassembled WGS sequence"/>
</dbReference>
<evidence type="ECO:0000256" key="2">
    <source>
        <dbReference type="ARBA" id="ARBA00023033"/>
    </source>
</evidence>
<keyword evidence="1" id="KW-0560">Oxidoreductase</keyword>
<keyword evidence="5" id="KW-1185">Reference proteome</keyword>
<dbReference type="PANTHER" id="PTHR30137">
    <property type="entry name" value="LUCIFERASE-LIKE MONOOXYGENASE"/>
    <property type="match status" value="1"/>
</dbReference>
<dbReference type="PANTHER" id="PTHR30137:SF8">
    <property type="entry name" value="BLR5498 PROTEIN"/>
    <property type="match status" value="1"/>
</dbReference>
<dbReference type="EMBL" id="JAPWIE010000004">
    <property type="protein sequence ID" value="MCZ4551412.1"/>
    <property type="molecule type" value="Genomic_DNA"/>
</dbReference>
<protein>
    <submittedName>
        <fullName evidence="4">LLM class flavin-dependent oxidoreductase</fullName>
    </submittedName>
</protein>
<dbReference type="InterPro" id="IPR036661">
    <property type="entry name" value="Luciferase-like_sf"/>
</dbReference>
<name>A0ABT4MWM7_GORRU</name>